<dbReference type="AlphaFoldDB" id="H2ZSG4"/>
<evidence type="ECO:0000256" key="12">
    <source>
        <dbReference type="ARBA" id="ARBA00049875"/>
    </source>
</evidence>
<dbReference type="InterPro" id="IPR028939">
    <property type="entry name" value="P5C_Rdtase_cat_N"/>
</dbReference>
<evidence type="ECO:0000259" key="16">
    <source>
        <dbReference type="Pfam" id="PF14748"/>
    </source>
</evidence>
<keyword evidence="7" id="KW-0560">Oxidoreductase</keyword>
<dbReference type="STRING" id="7897.ENSLACP00000000335"/>
<evidence type="ECO:0000256" key="13">
    <source>
        <dbReference type="ARBA" id="ARBA00049975"/>
    </source>
</evidence>
<evidence type="ECO:0000313" key="18">
    <source>
        <dbReference type="Proteomes" id="UP000008672"/>
    </source>
</evidence>
<feature type="binding site" evidence="14">
    <location>
        <begin position="89"/>
        <end position="92"/>
    </location>
    <ligand>
        <name>NADP(+)</name>
        <dbReference type="ChEBI" id="CHEBI:58349"/>
    </ligand>
</feature>
<sequence>CGSSMEAAGGDDGQGAALSHLKVGFIGAGKMAHGIAQGILQSGRKDAALLRYSLYPLRTLCNFSIKACGIETTNSNLTVVEKCQVLFLATKPHLLPGVLEQISCAVADSHLVISVAAGVTLQTLQELLPPDTAVLRTMPNLPCVVQEGAMVFSRGEHAGDHDAAVLKSLMSACGLCEEVPESYIDVHTGLSGSGVAYVYMFAEALSEGAVKMGMPVSLASKIAAQTLLVSNSGPSMWPEVSDYVIDGSADWQ</sequence>
<dbReference type="Gene3D" id="1.10.3730.10">
    <property type="entry name" value="ProC C-terminal domain-like"/>
    <property type="match status" value="1"/>
</dbReference>
<evidence type="ECO:0000259" key="15">
    <source>
        <dbReference type="Pfam" id="PF03807"/>
    </source>
</evidence>
<dbReference type="InterPro" id="IPR000304">
    <property type="entry name" value="Pyrroline-COOH_reductase"/>
</dbReference>
<evidence type="ECO:0000256" key="7">
    <source>
        <dbReference type="ARBA" id="ARBA00023002"/>
    </source>
</evidence>
<name>H2ZSG4_LATCH</name>
<keyword evidence="4" id="KW-0028">Amino-acid biosynthesis</keyword>
<evidence type="ECO:0000256" key="9">
    <source>
        <dbReference type="ARBA" id="ARBA00039786"/>
    </source>
</evidence>
<evidence type="ECO:0000256" key="5">
    <source>
        <dbReference type="ARBA" id="ARBA00022650"/>
    </source>
</evidence>
<dbReference type="Proteomes" id="UP000008672">
    <property type="component" value="Unassembled WGS sequence"/>
</dbReference>
<dbReference type="Gene3D" id="3.40.50.720">
    <property type="entry name" value="NAD(P)-binding Rossmann-like Domain"/>
    <property type="match status" value="1"/>
</dbReference>
<gene>
    <name evidence="17" type="primary">PYCR3</name>
</gene>
<dbReference type="InParanoid" id="H2ZSG4"/>
<dbReference type="EMBL" id="AFYH01270384">
    <property type="status" value="NOT_ANNOTATED_CDS"/>
    <property type="molecule type" value="Genomic_DNA"/>
</dbReference>
<dbReference type="UniPathway" id="UPA00098">
    <property type="reaction ID" value="UER00361"/>
</dbReference>
<dbReference type="SUPFAM" id="SSF48179">
    <property type="entry name" value="6-phosphogluconate dehydrogenase C-terminal domain-like"/>
    <property type="match status" value="1"/>
</dbReference>
<comment type="subunit">
    <text evidence="8">Homodecamer; composed of 5 homodimers.</text>
</comment>
<dbReference type="Pfam" id="PF14748">
    <property type="entry name" value="P5CR_dimer"/>
    <property type="match status" value="1"/>
</dbReference>
<dbReference type="GO" id="GO:0004735">
    <property type="term" value="F:pyrroline-5-carboxylate reductase activity"/>
    <property type="evidence" value="ECO:0007669"/>
    <property type="project" value="UniProtKB-EC"/>
</dbReference>
<proteinExistence type="inferred from homology"/>
<dbReference type="InterPro" id="IPR036291">
    <property type="entry name" value="NAD(P)-bd_dom_sf"/>
</dbReference>
<comment type="pathway">
    <text evidence="1">Amino-acid biosynthesis; L-proline biosynthesis; L-proline from L-glutamate 5-semialdehyde: step 1/1.</text>
</comment>
<evidence type="ECO:0000256" key="2">
    <source>
        <dbReference type="ARBA" id="ARBA00005525"/>
    </source>
</evidence>
<dbReference type="OMA" id="TRDMAHR"/>
<dbReference type="FunFam" id="3.40.50.720:FF:000367">
    <property type="entry name" value="Pyrroline-5-carboxylate reductase"/>
    <property type="match status" value="1"/>
</dbReference>
<dbReference type="EMBL" id="AFYH01270383">
    <property type="status" value="NOT_ANNOTATED_CDS"/>
    <property type="molecule type" value="Genomic_DNA"/>
</dbReference>
<comment type="catalytic activity">
    <reaction evidence="12">
        <text>L-proline + NAD(+) = (S)-1-pyrroline-5-carboxylate + NADH + 2 H(+)</text>
        <dbReference type="Rhea" id="RHEA:14105"/>
        <dbReference type="ChEBI" id="CHEBI:15378"/>
        <dbReference type="ChEBI" id="CHEBI:17388"/>
        <dbReference type="ChEBI" id="CHEBI:57540"/>
        <dbReference type="ChEBI" id="CHEBI:57945"/>
        <dbReference type="ChEBI" id="CHEBI:60039"/>
        <dbReference type="EC" id="1.5.1.2"/>
    </reaction>
    <physiologicalReaction direction="right-to-left" evidence="12">
        <dbReference type="Rhea" id="RHEA:14107"/>
    </physiologicalReaction>
</comment>
<dbReference type="EMBL" id="AFYH01270382">
    <property type="status" value="NOT_ANNOTATED_CDS"/>
    <property type="molecule type" value="Genomic_DNA"/>
</dbReference>
<dbReference type="EMBL" id="AFYH01270385">
    <property type="status" value="NOT_ANNOTATED_CDS"/>
    <property type="molecule type" value="Genomic_DNA"/>
</dbReference>
<dbReference type="SUPFAM" id="SSF51735">
    <property type="entry name" value="NAD(P)-binding Rossmann-fold domains"/>
    <property type="match status" value="1"/>
</dbReference>
<dbReference type="Ensembl" id="ENSLACT00000000337.1">
    <property type="protein sequence ID" value="ENSLACP00000000335.1"/>
    <property type="gene ID" value="ENSLACG00000000303.1"/>
</dbReference>
<evidence type="ECO:0000256" key="3">
    <source>
        <dbReference type="ARBA" id="ARBA00012855"/>
    </source>
</evidence>
<dbReference type="GeneTree" id="ENSGT00950000183044"/>
<keyword evidence="5" id="KW-0641">Proline biosynthesis</keyword>
<dbReference type="Pfam" id="PF03807">
    <property type="entry name" value="F420_oxidored"/>
    <property type="match status" value="1"/>
</dbReference>
<evidence type="ECO:0000256" key="4">
    <source>
        <dbReference type="ARBA" id="ARBA00022605"/>
    </source>
</evidence>
<dbReference type="EMBL" id="AFYH01270381">
    <property type="status" value="NOT_ANNOTATED_CDS"/>
    <property type="molecule type" value="Genomic_DNA"/>
</dbReference>
<dbReference type="PANTHER" id="PTHR11645:SF0">
    <property type="entry name" value="PYRROLINE-5-CARBOXYLATE REDUCTASE 3"/>
    <property type="match status" value="1"/>
</dbReference>
<dbReference type="FunCoup" id="H2ZSG4">
    <property type="interactions" value="227"/>
</dbReference>
<comment type="similarity">
    <text evidence="2">Belongs to the pyrroline-5-carboxylate reductase family.</text>
</comment>
<feature type="binding site" evidence="14">
    <location>
        <begin position="26"/>
        <end position="31"/>
    </location>
    <ligand>
        <name>NADP(+)</name>
        <dbReference type="ChEBI" id="CHEBI:58349"/>
    </ligand>
</feature>
<feature type="domain" description="Pyrroline-5-carboxylate reductase dimerisation" evidence="16">
    <location>
        <begin position="181"/>
        <end position="228"/>
    </location>
</feature>
<reference evidence="17" key="2">
    <citation type="submission" date="2025-08" db="UniProtKB">
        <authorList>
            <consortium name="Ensembl"/>
        </authorList>
    </citation>
    <scope>IDENTIFICATION</scope>
</reference>
<organism evidence="17 18">
    <name type="scientific">Latimeria chalumnae</name>
    <name type="common">Coelacanth</name>
    <dbReference type="NCBI Taxonomy" id="7897"/>
    <lineage>
        <taxon>Eukaryota</taxon>
        <taxon>Metazoa</taxon>
        <taxon>Chordata</taxon>
        <taxon>Craniata</taxon>
        <taxon>Vertebrata</taxon>
        <taxon>Euteleostomi</taxon>
        <taxon>Coelacanthiformes</taxon>
        <taxon>Coelacanthidae</taxon>
        <taxon>Latimeria</taxon>
    </lineage>
</organism>
<evidence type="ECO:0000256" key="8">
    <source>
        <dbReference type="ARBA" id="ARBA00038523"/>
    </source>
</evidence>
<dbReference type="PIRSF" id="PIRSF000193">
    <property type="entry name" value="Pyrrol-5-carb_rd"/>
    <property type="match status" value="1"/>
</dbReference>
<evidence type="ECO:0000256" key="1">
    <source>
        <dbReference type="ARBA" id="ARBA00005205"/>
    </source>
</evidence>
<dbReference type="InterPro" id="IPR029036">
    <property type="entry name" value="P5CR_dimer"/>
</dbReference>
<dbReference type="eggNOG" id="KOG3124">
    <property type="taxonomic scope" value="Eukaryota"/>
</dbReference>
<protein>
    <recommendedName>
        <fullName evidence="9">Pyrroline-5-carboxylate reductase 3</fullName>
        <ecNumber evidence="3">1.5.1.2</ecNumber>
    </recommendedName>
    <alternativeName>
        <fullName evidence="10">Pyrroline-5-carboxylate reductase-like protein</fullName>
    </alternativeName>
</protein>
<feature type="binding site" evidence="14">
    <location>
        <position position="53"/>
    </location>
    <ligand>
        <name>NADP(+)</name>
        <dbReference type="ChEBI" id="CHEBI:58349"/>
    </ligand>
</feature>
<dbReference type="InterPro" id="IPR008927">
    <property type="entry name" value="6-PGluconate_DH-like_C_sf"/>
</dbReference>
<dbReference type="GO" id="GO:0055129">
    <property type="term" value="P:L-proline biosynthetic process"/>
    <property type="evidence" value="ECO:0007669"/>
    <property type="project" value="UniProtKB-UniPathway"/>
</dbReference>
<evidence type="ECO:0000256" key="11">
    <source>
        <dbReference type="ARBA" id="ARBA00049867"/>
    </source>
</evidence>
<reference evidence="18" key="1">
    <citation type="submission" date="2011-08" db="EMBL/GenBank/DDBJ databases">
        <title>The draft genome of Latimeria chalumnae.</title>
        <authorList>
            <person name="Di Palma F."/>
            <person name="Alfoldi J."/>
            <person name="Johnson J."/>
            <person name="Berlin A."/>
            <person name="Gnerre S."/>
            <person name="Jaffe D."/>
            <person name="MacCallum I."/>
            <person name="Young S."/>
            <person name="Walker B.J."/>
            <person name="Lander E."/>
            <person name="Lindblad-Toh K."/>
        </authorList>
    </citation>
    <scope>NUCLEOTIDE SEQUENCE [LARGE SCALE GENOMIC DNA]</scope>
    <source>
        <strain evidence="18">Wild caught</strain>
    </source>
</reference>
<dbReference type="PANTHER" id="PTHR11645">
    <property type="entry name" value="PYRROLINE-5-CARBOXYLATE REDUCTASE"/>
    <property type="match status" value="1"/>
</dbReference>
<keyword evidence="6 14" id="KW-0521">NADP</keyword>
<dbReference type="Bgee" id="ENSLACG00000000303">
    <property type="expression patterns" value="Expressed in pectoral fin"/>
</dbReference>
<reference evidence="17" key="3">
    <citation type="submission" date="2025-09" db="UniProtKB">
        <authorList>
            <consortium name="Ensembl"/>
        </authorList>
    </citation>
    <scope>IDENTIFICATION</scope>
</reference>
<evidence type="ECO:0000256" key="10">
    <source>
        <dbReference type="ARBA" id="ARBA00042532"/>
    </source>
</evidence>
<feature type="binding site" evidence="14">
    <location>
        <position position="76"/>
    </location>
    <ligand>
        <name>NADPH</name>
        <dbReference type="ChEBI" id="CHEBI:57783"/>
    </ligand>
</feature>
<comment type="catalytic activity">
    <reaction evidence="11">
        <text>L-proline + NADP(+) = (S)-1-pyrroline-5-carboxylate + NADPH + 2 H(+)</text>
        <dbReference type="Rhea" id="RHEA:14109"/>
        <dbReference type="ChEBI" id="CHEBI:15378"/>
        <dbReference type="ChEBI" id="CHEBI:17388"/>
        <dbReference type="ChEBI" id="CHEBI:57783"/>
        <dbReference type="ChEBI" id="CHEBI:58349"/>
        <dbReference type="ChEBI" id="CHEBI:60039"/>
        <dbReference type="EC" id="1.5.1.2"/>
    </reaction>
    <physiologicalReaction direction="right-to-left" evidence="11">
        <dbReference type="Rhea" id="RHEA:14111"/>
    </physiologicalReaction>
</comment>
<comment type="function">
    <text evidence="13">Oxidoreductase that catalyzes the last step in proline biosynthesis, which corresponds to the reduction of pyrroline-5-carboxylate (P5C) to L-proline using NAD(P)H. Proline is synthesized from either glutamate or ornithine; both are converted to P5C, and then to proline via pyrroline-5-carboxylate reductases (PYCRs). PYCR3 is exclusively linked to the biosynthesis of proline from ornithine.</text>
</comment>
<accession>H2ZSG4</accession>
<dbReference type="HOGENOM" id="CLU_042344_3_0_1"/>
<evidence type="ECO:0000313" key="17">
    <source>
        <dbReference type="Ensembl" id="ENSLACP00000000335.1"/>
    </source>
</evidence>
<evidence type="ECO:0000256" key="6">
    <source>
        <dbReference type="ARBA" id="ARBA00022857"/>
    </source>
</evidence>
<dbReference type="EC" id="1.5.1.2" evidence="3"/>
<keyword evidence="18" id="KW-1185">Reference proteome</keyword>
<evidence type="ECO:0000256" key="14">
    <source>
        <dbReference type="PIRSR" id="PIRSR000193-1"/>
    </source>
</evidence>
<feature type="domain" description="Pyrroline-5-carboxylate reductase catalytic N-terminal" evidence="15">
    <location>
        <begin position="22"/>
        <end position="118"/>
    </location>
</feature>